<evidence type="ECO:0000313" key="3">
    <source>
        <dbReference type="Proteomes" id="UP001162156"/>
    </source>
</evidence>
<keyword evidence="1" id="KW-0472">Membrane</keyword>
<accession>A0AAV8WSY2</accession>
<protein>
    <submittedName>
        <fullName evidence="2">Uncharacterized protein</fullName>
    </submittedName>
</protein>
<reference evidence="2" key="1">
    <citation type="journal article" date="2023" name="Insect Mol. Biol.">
        <title>Genome sequencing provides insights into the evolution of gene families encoding plant cell wall-degrading enzymes in longhorned beetles.</title>
        <authorList>
            <person name="Shin N.R."/>
            <person name="Okamura Y."/>
            <person name="Kirsch R."/>
            <person name="Pauchet Y."/>
        </authorList>
    </citation>
    <scope>NUCLEOTIDE SEQUENCE</scope>
    <source>
        <strain evidence="2">RBIC_L_NR</strain>
    </source>
</reference>
<dbReference type="Proteomes" id="UP001162156">
    <property type="component" value="Unassembled WGS sequence"/>
</dbReference>
<sequence length="161" mass="18555">MYIKLNLLLYLTRSQFGVTNVKNLRAIRLFIVIKGLLIIYSCVITLKLKVRLDNLKRYKGENKVANKKLPKSQGSCKLNKSCISYIKLVKENGKEIVAVWQKKHYGHENEIQHIRLSRADRNAVASKLAACVPKARWNVDQINTYPLNKEPHIMLPKGCLR</sequence>
<proteinExistence type="predicted"/>
<evidence type="ECO:0000256" key="1">
    <source>
        <dbReference type="SAM" id="Phobius"/>
    </source>
</evidence>
<keyword evidence="1" id="KW-1133">Transmembrane helix</keyword>
<keyword evidence="3" id="KW-1185">Reference proteome</keyword>
<name>A0AAV8WSY2_9CUCU</name>
<gene>
    <name evidence="2" type="ORF">NQ314_017665</name>
</gene>
<dbReference type="AlphaFoldDB" id="A0AAV8WSY2"/>
<organism evidence="2 3">
    <name type="scientific">Rhamnusium bicolor</name>
    <dbReference type="NCBI Taxonomy" id="1586634"/>
    <lineage>
        <taxon>Eukaryota</taxon>
        <taxon>Metazoa</taxon>
        <taxon>Ecdysozoa</taxon>
        <taxon>Arthropoda</taxon>
        <taxon>Hexapoda</taxon>
        <taxon>Insecta</taxon>
        <taxon>Pterygota</taxon>
        <taxon>Neoptera</taxon>
        <taxon>Endopterygota</taxon>
        <taxon>Coleoptera</taxon>
        <taxon>Polyphaga</taxon>
        <taxon>Cucujiformia</taxon>
        <taxon>Chrysomeloidea</taxon>
        <taxon>Cerambycidae</taxon>
        <taxon>Lepturinae</taxon>
        <taxon>Rhagiini</taxon>
        <taxon>Rhamnusium</taxon>
    </lineage>
</organism>
<feature type="transmembrane region" description="Helical" evidence="1">
    <location>
        <begin position="26"/>
        <end position="48"/>
    </location>
</feature>
<keyword evidence="1" id="KW-0812">Transmembrane</keyword>
<dbReference type="EMBL" id="JANEYF010004945">
    <property type="protein sequence ID" value="KAJ8929623.1"/>
    <property type="molecule type" value="Genomic_DNA"/>
</dbReference>
<evidence type="ECO:0000313" key="2">
    <source>
        <dbReference type="EMBL" id="KAJ8929623.1"/>
    </source>
</evidence>
<comment type="caution">
    <text evidence="2">The sequence shown here is derived from an EMBL/GenBank/DDBJ whole genome shotgun (WGS) entry which is preliminary data.</text>
</comment>